<name>A0A9Q1IX67_SYNKA</name>
<keyword evidence="2" id="KW-1185">Reference proteome</keyword>
<proteinExistence type="predicted"/>
<evidence type="ECO:0000313" key="1">
    <source>
        <dbReference type="EMBL" id="KAJ8356198.1"/>
    </source>
</evidence>
<dbReference type="EMBL" id="JAINUF010000006">
    <property type="protein sequence ID" value="KAJ8356198.1"/>
    <property type="molecule type" value="Genomic_DNA"/>
</dbReference>
<dbReference type="Proteomes" id="UP001152622">
    <property type="component" value="Chromosome 6"/>
</dbReference>
<comment type="caution">
    <text evidence="1">The sequence shown here is derived from an EMBL/GenBank/DDBJ whole genome shotgun (WGS) entry which is preliminary data.</text>
</comment>
<gene>
    <name evidence="1" type="ORF">SKAU_G00189920</name>
</gene>
<dbReference type="AlphaFoldDB" id="A0A9Q1IX67"/>
<organism evidence="1 2">
    <name type="scientific">Synaphobranchus kaupii</name>
    <name type="common">Kaup's arrowtooth eel</name>
    <dbReference type="NCBI Taxonomy" id="118154"/>
    <lineage>
        <taxon>Eukaryota</taxon>
        <taxon>Metazoa</taxon>
        <taxon>Chordata</taxon>
        <taxon>Craniata</taxon>
        <taxon>Vertebrata</taxon>
        <taxon>Euteleostomi</taxon>
        <taxon>Actinopterygii</taxon>
        <taxon>Neopterygii</taxon>
        <taxon>Teleostei</taxon>
        <taxon>Anguilliformes</taxon>
        <taxon>Synaphobranchidae</taxon>
        <taxon>Synaphobranchus</taxon>
    </lineage>
</organism>
<sequence length="135" mass="14918">MLQESLWTTLGSTPVRRELCSCLSTPLRSPRISHLWVRDLWGVFLCVTRSNPYYTPEMGVSLISAVVALRASSEMDGLCLHPPEEDSGIIGAGQAPVPNKFERHGLGGLPSFQRSLLQVWKVFPLNRQEAADMGP</sequence>
<protein>
    <submittedName>
        <fullName evidence="1">Uncharacterized protein</fullName>
    </submittedName>
</protein>
<evidence type="ECO:0000313" key="2">
    <source>
        <dbReference type="Proteomes" id="UP001152622"/>
    </source>
</evidence>
<accession>A0A9Q1IX67</accession>
<reference evidence="1" key="1">
    <citation type="journal article" date="2023" name="Science">
        <title>Genome structures resolve the early diversification of teleost fishes.</title>
        <authorList>
            <person name="Parey E."/>
            <person name="Louis A."/>
            <person name="Montfort J."/>
            <person name="Bouchez O."/>
            <person name="Roques C."/>
            <person name="Iampietro C."/>
            <person name="Lluch J."/>
            <person name="Castinel A."/>
            <person name="Donnadieu C."/>
            <person name="Desvignes T."/>
            <person name="Floi Bucao C."/>
            <person name="Jouanno E."/>
            <person name="Wen M."/>
            <person name="Mejri S."/>
            <person name="Dirks R."/>
            <person name="Jansen H."/>
            <person name="Henkel C."/>
            <person name="Chen W.J."/>
            <person name="Zahm M."/>
            <person name="Cabau C."/>
            <person name="Klopp C."/>
            <person name="Thompson A.W."/>
            <person name="Robinson-Rechavi M."/>
            <person name="Braasch I."/>
            <person name="Lecointre G."/>
            <person name="Bobe J."/>
            <person name="Postlethwait J.H."/>
            <person name="Berthelot C."/>
            <person name="Roest Crollius H."/>
            <person name="Guiguen Y."/>
        </authorList>
    </citation>
    <scope>NUCLEOTIDE SEQUENCE</scope>
    <source>
        <strain evidence="1">WJC10195</strain>
    </source>
</reference>